<gene>
    <name evidence="2" type="ORF">PHLGIDRAFT_18147</name>
</gene>
<dbReference type="OrthoDB" id="1938591at2759"/>
<dbReference type="EMBL" id="KN840449">
    <property type="protein sequence ID" value="KIP11065.1"/>
    <property type="molecule type" value="Genomic_DNA"/>
</dbReference>
<name>A0A0C3SEW9_PHLG1</name>
<proteinExistence type="predicted"/>
<feature type="compositionally biased region" description="Low complexity" evidence="1">
    <location>
        <begin position="47"/>
        <end position="61"/>
    </location>
</feature>
<evidence type="ECO:0000256" key="1">
    <source>
        <dbReference type="SAM" id="MobiDB-lite"/>
    </source>
</evidence>
<protein>
    <submittedName>
        <fullName evidence="2">Uncharacterized protein</fullName>
    </submittedName>
</protein>
<feature type="compositionally biased region" description="Pro residues" evidence="1">
    <location>
        <begin position="1"/>
        <end position="12"/>
    </location>
</feature>
<dbReference type="AlphaFoldDB" id="A0A0C3SEW9"/>
<sequence length="360" mass="38113">MHPPQPPVPPQPSGVHTPQLTHPSPRTQSAQVNPSALPKKKPLISETAASSSTPPASASTPANPPTPGRAADSPQTPKSPRATKPVPKPKPKRRPSVKGQPPTPAASTSNAFVTPDHSSPAHPATPESTGTKRKREEEPIVIPQPSSEPSPGKKPRTEWEGTPSEELARKKQEVKAAGETDEDATQFLANTIEMLAMATSEGGQVPSEVTETIDQILRILPATDSSAGLPAFDSLVRDSSPIPAAADIGFPDSEWFDWNSYNDDDHGSKANTPDLVAPPSTNASPGSSGSEVGHGSSHDSACIADPSRGDDDPEARDSLRMGIWNEIGGEAAHYNQDLKWQWEGTMPTLDQPWAIMGSER</sequence>
<reference evidence="2 3" key="1">
    <citation type="journal article" date="2014" name="PLoS Genet.">
        <title>Analysis of the Phlebiopsis gigantea genome, transcriptome and secretome provides insight into its pioneer colonization strategies of wood.</title>
        <authorList>
            <person name="Hori C."/>
            <person name="Ishida T."/>
            <person name="Igarashi K."/>
            <person name="Samejima M."/>
            <person name="Suzuki H."/>
            <person name="Master E."/>
            <person name="Ferreira P."/>
            <person name="Ruiz-Duenas F.J."/>
            <person name="Held B."/>
            <person name="Canessa P."/>
            <person name="Larrondo L.F."/>
            <person name="Schmoll M."/>
            <person name="Druzhinina I.S."/>
            <person name="Kubicek C.P."/>
            <person name="Gaskell J.A."/>
            <person name="Kersten P."/>
            <person name="St John F."/>
            <person name="Glasner J."/>
            <person name="Sabat G."/>
            <person name="Splinter BonDurant S."/>
            <person name="Syed K."/>
            <person name="Yadav J."/>
            <person name="Mgbeahuruike A.C."/>
            <person name="Kovalchuk A."/>
            <person name="Asiegbu F.O."/>
            <person name="Lackner G."/>
            <person name="Hoffmeister D."/>
            <person name="Rencoret J."/>
            <person name="Gutierrez A."/>
            <person name="Sun H."/>
            <person name="Lindquist E."/>
            <person name="Barry K."/>
            <person name="Riley R."/>
            <person name="Grigoriev I.V."/>
            <person name="Henrissat B."/>
            <person name="Kues U."/>
            <person name="Berka R.M."/>
            <person name="Martinez A.T."/>
            <person name="Covert S.F."/>
            <person name="Blanchette R.A."/>
            <person name="Cullen D."/>
        </authorList>
    </citation>
    <scope>NUCLEOTIDE SEQUENCE [LARGE SCALE GENOMIC DNA]</scope>
    <source>
        <strain evidence="2 3">11061_1 CR5-6</strain>
    </source>
</reference>
<dbReference type="STRING" id="745531.A0A0C3SEW9"/>
<dbReference type="Proteomes" id="UP000053257">
    <property type="component" value="Unassembled WGS sequence"/>
</dbReference>
<keyword evidence="3" id="KW-1185">Reference proteome</keyword>
<feature type="compositionally biased region" description="Basic and acidic residues" evidence="1">
    <location>
        <begin position="166"/>
        <end position="178"/>
    </location>
</feature>
<organism evidence="2 3">
    <name type="scientific">Phlebiopsis gigantea (strain 11061_1 CR5-6)</name>
    <name type="common">White-rot fungus</name>
    <name type="synonym">Peniophora gigantea</name>
    <dbReference type="NCBI Taxonomy" id="745531"/>
    <lineage>
        <taxon>Eukaryota</taxon>
        <taxon>Fungi</taxon>
        <taxon>Dikarya</taxon>
        <taxon>Basidiomycota</taxon>
        <taxon>Agaricomycotina</taxon>
        <taxon>Agaricomycetes</taxon>
        <taxon>Polyporales</taxon>
        <taxon>Phanerochaetaceae</taxon>
        <taxon>Phlebiopsis</taxon>
    </lineage>
</organism>
<feature type="region of interest" description="Disordered" evidence="1">
    <location>
        <begin position="260"/>
        <end position="316"/>
    </location>
</feature>
<feature type="compositionally biased region" description="Basic and acidic residues" evidence="1">
    <location>
        <begin position="307"/>
        <end position="316"/>
    </location>
</feature>
<feature type="region of interest" description="Disordered" evidence="1">
    <location>
        <begin position="1"/>
        <end position="184"/>
    </location>
</feature>
<accession>A0A0C3SEW9</accession>
<feature type="compositionally biased region" description="Low complexity" evidence="1">
    <location>
        <begin position="284"/>
        <end position="300"/>
    </location>
</feature>
<feature type="compositionally biased region" description="Polar residues" evidence="1">
    <location>
        <begin position="14"/>
        <end position="34"/>
    </location>
</feature>
<feature type="compositionally biased region" description="Basic residues" evidence="1">
    <location>
        <begin position="87"/>
        <end position="96"/>
    </location>
</feature>
<evidence type="ECO:0000313" key="3">
    <source>
        <dbReference type="Proteomes" id="UP000053257"/>
    </source>
</evidence>
<evidence type="ECO:0000313" key="2">
    <source>
        <dbReference type="EMBL" id="KIP11065.1"/>
    </source>
</evidence>
<dbReference type="HOGENOM" id="CLU_769674_0_0_1"/>